<dbReference type="GO" id="GO:0005948">
    <property type="term" value="C:acetolactate synthase complex"/>
    <property type="evidence" value="ECO:0007669"/>
    <property type="project" value="TreeGrafter"/>
</dbReference>
<dbReference type="Pfam" id="PF02776">
    <property type="entry name" value="TPP_enzyme_N"/>
    <property type="match status" value="1"/>
</dbReference>
<feature type="domain" description="Thiamine pyrophosphate enzyme TPP-binding" evidence="9">
    <location>
        <begin position="424"/>
        <end position="580"/>
    </location>
</feature>
<dbReference type="PANTHER" id="PTHR18968:SF164">
    <property type="entry name" value="PYRUVATE DECARBOXYLASE"/>
    <property type="match status" value="1"/>
</dbReference>
<dbReference type="CDD" id="cd07035">
    <property type="entry name" value="TPP_PYR_POX_like"/>
    <property type="match status" value="1"/>
</dbReference>
<reference evidence="11" key="1">
    <citation type="submission" date="2020-07" db="EMBL/GenBank/DDBJ databases">
        <title>Draft Genome Sequence of a Deep-Sea Yeast, Naganishia (Cryptococcus) liquefaciens strain N6.</title>
        <authorList>
            <person name="Han Y.W."/>
            <person name="Kajitani R."/>
            <person name="Morimoto H."/>
            <person name="Parhat M."/>
            <person name="Tsubouchi H."/>
            <person name="Bakenova O."/>
            <person name="Ogata M."/>
            <person name="Argunhan B."/>
            <person name="Aoki R."/>
            <person name="Kajiwara S."/>
            <person name="Itoh T."/>
            <person name="Iwasaki H."/>
        </authorList>
    </citation>
    <scope>NUCLEOTIDE SEQUENCE</scope>
    <source>
        <strain evidence="11">N6</strain>
    </source>
</reference>
<feature type="domain" description="Thiamine pyrophosphate enzyme central" evidence="8">
    <location>
        <begin position="216"/>
        <end position="344"/>
    </location>
</feature>
<dbReference type="PANTHER" id="PTHR18968">
    <property type="entry name" value="THIAMINE PYROPHOSPHATE ENZYMES"/>
    <property type="match status" value="1"/>
</dbReference>
<evidence type="ECO:0000256" key="7">
    <source>
        <dbReference type="SAM" id="Phobius"/>
    </source>
</evidence>
<dbReference type="InterPro" id="IPR011766">
    <property type="entry name" value="TPP_enzyme_TPP-bd"/>
</dbReference>
<name>A0A8H3YHQ8_9TREE</name>
<dbReference type="EMBL" id="BLZA01000057">
    <property type="protein sequence ID" value="GHJ90159.1"/>
    <property type="molecule type" value="Genomic_DNA"/>
</dbReference>
<dbReference type="GO" id="GO:0005739">
    <property type="term" value="C:mitochondrion"/>
    <property type="evidence" value="ECO:0007669"/>
    <property type="project" value="UniProtKB-SubCell"/>
</dbReference>
<dbReference type="Pfam" id="PF02775">
    <property type="entry name" value="TPP_enzyme_C"/>
    <property type="match status" value="1"/>
</dbReference>
<evidence type="ECO:0000313" key="12">
    <source>
        <dbReference type="Proteomes" id="UP000620104"/>
    </source>
</evidence>
<dbReference type="GO" id="GO:0009097">
    <property type="term" value="P:isoleucine biosynthetic process"/>
    <property type="evidence" value="ECO:0007669"/>
    <property type="project" value="TreeGrafter"/>
</dbReference>
<dbReference type="AlphaFoldDB" id="A0A8H3YHQ8"/>
<evidence type="ECO:0008006" key="13">
    <source>
        <dbReference type="Google" id="ProtNLM"/>
    </source>
</evidence>
<dbReference type="InterPro" id="IPR012001">
    <property type="entry name" value="Thiamin_PyroP_enz_TPP-bd_dom"/>
</dbReference>
<feature type="domain" description="Thiamine pyrophosphate enzyme N-terminal TPP-binding" evidence="10">
    <location>
        <begin position="3"/>
        <end position="137"/>
    </location>
</feature>
<proteinExistence type="inferred from homology"/>
<feature type="transmembrane region" description="Helical" evidence="7">
    <location>
        <begin position="431"/>
        <end position="451"/>
    </location>
</feature>
<dbReference type="Proteomes" id="UP000620104">
    <property type="component" value="Unassembled WGS sequence"/>
</dbReference>
<dbReference type="GO" id="GO:0003984">
    <property type="term" value="F:acetolactate synthase activity"/>
    <property type="evidence" value="ECO:0007669"/>
    <property type="project" value="TreeGrafter"/>
</dbReference>
<dbReference type="NCBIfam" id="NF006203">
    <property type="entry name" value="PRK08327.1"/>
    <property type="match status" value="1"/>
</dbReference>
<evidence type="ECO:0000256" key="1">
    <source>
        <dbReference type="ARBA" id="ARBA00004173"/>
    </source>
</evidence>
<keyword evidence="7" id="KW-0812">Transmembrane</keyword>
<keyword evidence="4 6" id="KW-0786">Thiamine pyrophosphate</keyword>
<dbReference type="GO" id="GO:0050660">
    <property type="term" value="F:flavin adenine dinucleotide binding"/>
    <property type="evidence" value="ECO:0007669"/>
    <property type="project" value="TreeGrafter"/>
</dbReference>
<evidence type="ECO:0000256" key="3">
    <source>
        <dbReference type="ARBA" id="ARBA00022946"/>
    </source>
</evidence>
<protein>
    <recommendedName>
        <fullName evidence="13">Thiamine pyrophosphate-requiring protein</fullName>
    </recommendedName>
</protein>
<dbReference type="Gene3D" id="3.40.50.970">
    <property type="match status" value="2"/>
</dbReference>
<dbReference type="OrthoDB" id="2867507at2759"/>
<sequence>MTTTSSVLLDTLEKIGITHIFVNLGSDHPALLEAFIAREGKRRYDGEEELKFITAPNESVALNCAQGFYQASGKPAAVIVHVDCGTQALAGAVHNVAAARIPVFIYAGASPFSQEGEMKGSRNEFIHWLQDAVDQPAIIRQYMKHVAEIRTGKNVQQVVLRSLQFAKSQPEGPVYCWSAREISEEDLNPSDLPELRREHWSGSQLGALSETNLHYICQTLRRAQFPIIVTSYAGRNRAIPDLLGKLANQLSIAVFSSCPSHVNIAFNHPMHAGVSYTGKNCYVEAADWILVLDCDVPWMTRFTKLRRDATVIHIDMDVLKERMNMFYIPAELRVQADSATAVQQIQREITRCGIASFASSELLVERLARHLQLRAEMRLRAPSIRSKGIDLAIFLQTLRRHLPENNLVLNESISNYPAVWDGIAPTRPGSLLTSGGSSLGWGLGAAIGAILAGQADKRHAKDLVTLIVGDGSFIFGVPSAAFWMARRYGTPFLTIVLNNGGYKSPRLSMLGVYPDGLGSSSTAESLNISFGPQPPDYGLLAEAAGGAWHTKVTESSCFETVIRDAISVVQRDRRCAVIDVQLEKF</sequence>
<dbReference type="InterPro" id="IPR045229">
    <property type="entry name" value="TPP_enz"/>
</dbReference>
<dbReference type="SUPFAM" id="SSF52518">
    <property type="entry name" value="Thiamin diphosphate-binding fold (THDP-binding)"/>
    <property type="match status" value="2"/>
</dbReference>
<evidence type="ECO:0000256" key="6">
    <source>
        <dbReference type="RuleBase" id="RU362132"/>
    </source>
</evidence>
<dbReference type="Pfam" id="PF00205">
    <property type="entry name" value="TPP_enzyme_M"/>
    <property type="match status" value="1"/>
</dbReference>
<dbReference type="GO" id="GO:0009099">
    <property type="term" value="P:L-valine biosynthetic process"/>
    <property type="evidence" value="ECO:0007669"/>
    <property type="project" value="TreeGrafter"/>
</dbReference>
<evidence type="ECO:0000259" key="9">
    <source>
        <dbReference type="Pfam" id="PF02775"/>
    </source>
</evidence>
<organism evidence="11 12">
    <name type="scientific">Naganishia liquefaciens</name>
    <dbReference type="NCBI Taxonomy" id="104408"/>
    <lineage>
        <taxon>Eukaryota</taxon>
        <taxon>Fungi</taxon>
        <taxon>Dikarya</taxon>
        <taxon>Basidiomycota</taxon>
        <taxon>Agaricomycotina</taxon>
        <taxon>Tremellomycetes</taxon>
        <taxon>Filobasidiales</taxon>
        <taxon>Filobasidiaceae</taxon>
        <taxon>Naganishia</taxon>
    </lineage>
</organism>
<gene>
    <name evidence="11" type="ORF">NliqN6_6561</name>
</gene>
<accession>A0A8H3YHQ8</accession>
<evidence type="ECO:0000256" key="4">
    <source>
        <dbReference type="ARBA" id="ARBA00023052"/>
    </source>
</evidence>
<comment type="subcellular location">
    <subcellularLocation>
        <location evidence="1">Mitochondrion</location>
    </subcellularLocation>
</comment>
<evidence type="ECO:0000256" key="2">
    <source>
        <dbReference type="ARBA" id="ARBA00007812"/>
    </source>
</evidence>
<comment type="similarity">
    <text evidence="2 6">Belongs to the TPP enzyme family.</text>
</comment>
<keyword evidence="7" id="KW-1133">Transmembrane helix</keyword>
<dbReference type="GO" id="GO:0000287">
    <property type="term" value="F:magnesium ion binding"/>
    <property type="evidence" value="ECO:0007669"/>
    <property type="project" value="InterPro"/>
</dbReference>
<keyword evidence="3" id="KW-0809">Transit peptide</keyword>
<comment type="caution">
    <text evidence="11">The sequence shown here is derived from an EMBL/GenBank/DDBJ whole genome shotgun (WGS) entry which is preliminary data.</text>
</comment>
<dbReference type="InterPro" id="IPR029061">
    <property type="entry name" value="THDP-binding"/>
</dbReference>
<keyword evidence="7" id="KW-0472">Membrane</keyword>
<feature type="transmembrane region" description="Helical" evidence="7">
    <location>
        <begin position="463"/>
        <end position="485"/>
    </location>
</feature>
<evidence type="ECO:0000256" key="5">
    <source>
        <dbReference type="ARBA" id="ARBA00023128"/>
    </source>
</evidence>
<evidence type="ECO:0000313" key="11">
    <source>
        <dbReference type="EMBL" id="GHJ90159.1"/>
    </source>
</evidence>
<dbReference type="SUPFAM" id="SSF52467">
    <property type="entry name" value="DHS-like NAD/FAD-binding domain"/>
    <property type="match status" value="1"/>
</dbReference>
<dbReference type="GO" id="GO:0030976">
    <property type="term" value="F:thiamine pyrophosphate binding"/>
    <property type="evidence" value="ECO:0007669"/>
    <property type="project" value="InterPro"/>
</dbReference>
<evidence type="ECO:0000259" key="8">
    <source>
        <dbReference type="Pfam" id="PF00205"/>
    </source>
</evidence>
<keyword evidence="12" id="KW-1185">Reference proteome</keyword>
<dbReference type="InterPro" id="IPR029035">
    <property type="entry name" value="DHS-like_NAD/FAD-binding_dom"/>
</dbReference>
<dbReference type="InterPro" id="IPR012000">
    <property type="entry name" value="Thiamin_PyroP_enz_cen_dom"/>
</dbReference>
<evidence type="ECO:0000259" key="10">
    <source>
        <dbReference type="Pfam" id="PF02776"/>
    </source>
</evidence>
<dbReference type="Gene3D" id="3.40.50.1220">
    <property type="entry name" value="TPP-binding domain"/>
    <property type="match status" value="1"/>
</dbReference>
<keyword evidence="5" id="KW-0496">Mitochondrion</keyword>